<proteinExistence type="predicted"/>
<dbReference type="Gene3D" id="3.30.565.60">
    <property type="match status" value="1"/>
</dbReference>
<dbReference type="Gene3D" id="1.10.10.10">
    <property type="entry name" value="Winged helix-like DNA-binding domain superfamily/Winged helix DNA-binding domain"/>
    <property type="match status" value="1"/>
</dbReference>
<reference evidence="2 3" key="1">
    <citation type="submission" date="2020-08" db="EMBL/GenBank/DDBJ databases">
        <title>Bridging the membrane lipid divide: bacteria of the FCB group superphylum have the potential to synthesize archaeal ether lipids.</title>
        <authorList>
            <person name="Villanueva L."/>
            <person name="Von Meijenfeldt F.A.B."/>
            <person name="Westbye A.B."/>
            <person name="Yadav S."/>
            <person name="Hopmans E.C."/>
            <person name="Dutilh B.E."/>
            <person name="Sinninghe Damste J.S."/>
        </authorList>
    </citation>
    <scope>NUCLEOTIDE SEQUENCE [LARGE SCALE GENOMIC DNA]</scope>
    <source>
        <strain evidence="2">NIOZ-UU17</strain>
    </source>
</reference>
<dbReference type="GO" id="GO:0006355">
    <property type="term" value="P:regulation of DNA-templated transcription"/>
    <property type="evidence" value="ECO:0007669"/>
    <property type="project" value="UniProtKB-ARBA"/>
</dbReference>
<dbReference type="Proteomes" id="UP000605201">
    <property type="component" value="Unassembled WGS sequence"/>
</dbReference>
<dbReference type="Gene3D" id="3.30.950.30">
    <property type="entry name" value="Schlafen, AAA domain"/>
    <property type="match status" value="1"/>
</dbReference>
<sequence>MNRAELIEIIGNGENSGVEFKLDDIRPEQLAKEVVALANLKGGYILLGVADDKTITGITRSNLSEWVADTVFGRYIHPVILPYYEEVLMDSGKRVAVITIGQEVFKPYVVRANDRETAYVRIGNVTRPATREQLLMLGAASGAVHTEIMPVNRTSIASLDQARLENYLRDILRDTEVPEEKKGWITRLQALGFMTNGVADEPVCTIAGLVLFGIRPRQTLKQSGIRLMFFDSTDKTYQAQLDRIIDAPLVGRFQVGKTGKSLIDAGLIEKTLEAMEPFVTLEPNTIDENFRREKIWIYPYEALRELLINALTHRDWSRFVDVEMAGYRDRLEIISPGALPNAMTVEKMLAGQRSARNHIIVEVLRDYGYVDARGMGVRTKVIPALKAGGAQSHFDATEDYLKVIVGKASVKTAESTTKVSVKRVESVGKASDKATNHVGKTSGKILAAIRDKAEITIPELATIVGVTQRSVERHLQKLQREGFLKRVGGRKHGYWEVVE</sequence>
<dbReference type="AlphaFoldDB" id="A0A8J6TJ61"/>
<organism evidence="2 3">
    <name type="scientific">Candidatus Desulfatibia vada</name>
    <dbReference type="NCBI Taxonomy" id="2841696"/>
    <lineage>
        <taxon>Bacteria</taxon>
        <taxon>Pseudomonadati</taxon>
        <taxon>Thermodesulfobacteriota</taxon>
        <taxon>Desulfobacteria</taxon>
        <taxon>Desulfobacterales</taxon>
        <taxon>Desulfobacterales incertae sedis</taxon>
        <taxon>Candidatus Desulfatibia</taxon>
    </lineage>
</organism>
<dbReference type="Pfam" id="PF13412">
    <property type="entry name" value="HTH_24"/>
    <property type="match status" value="1"/>
</dbReference>
<dbReference type="InterPro" id="IPR011991">
    <property type="entry name" value="ArsR-like_HTH"/>
</dbReference>
<dbReference type="Pfam" id="PF13749">
    <property type="entry name" value="HATPase_c_4"/>
    <property type="match status" value="1"/>
</dbReference>
<evidence type="ECO:0000259" key="1">
    <source>
        <dbReference type="Pfam" id="PF04326"/>
    </source>
</evidence>
<evidence type="ECO:0000313" key="2">
    <source>
        <dbReference type="EMBL" id="MBC8430594.1"/>
    </source>
</evidence>
<dbReference type="Pfam" id="PF04326">
    <property type="entry name" value="SLFN_AlbA_2"/>
    <property type="match status" value="1"/>
</dbReference>
<comment type="caution">
    <text evidence="2">The sequence shown here is derived from an EMBL/GenBank/DDBJ whole genome shotgun (WGS) entry which is preliminary data.</text>
</comment>
<dbReference type="InterPro" id="IPR036390">
    <property type="entry name" value="WH_DNA-bd_sf"/>
</dbReference>
<evidence type="ECO:0000313" key="3">
    <source>
        <dbReference type="Proteomes" id="UP000605201"/>
    </source>
</evidence>
<dbReference type="PANTHER" id="PTHR30595:SF6">
    <property type="entry name" value="SCHLAFEN ALBA-2 DOMAIN-CONTAINING PROTEIN"/>
    <property type="match status" value="1"/>
</dbReference>
<dbReference type="InterPro" id="IPR038475">
    <property type="entry name" value="RecG_C_sf"/>
</dbReference>
<gene>
    <name evidence="2" type="ORF">H8D96_01615</name>
</gene>
<dbReference type="InterPro" id="IPR036388">
    <property type="entry name" value="WH-like_DNA-bd_sf"/>
</dbReference>
<dbReference type="PANTHER" id="PTHR30595">
    <property type="entry name" value="GLPR-RELATED TRANSCRIPTIONAL REPRESSOR"/>
    <property type="match status" value="1"/>
</dbReference>
<dbReference type="InterPro" id="IPR007421">
    <property type="entry name" value="Schlafen_AlbA_2_dom"/>
</dbReference>
<dbReference type="EMBL" id="JACNIG010000059">
    <property type="protein sequence ID" value="MBC8430594.1"/>
    <property type="molecule type" value="Genomic_DNA"/>
</dbReference>
<dbReference type="InterPro" id="IPR038461">
    <property type="entry name" value="Schlafen_AlbA_2_dom_sf"/>
</dbReference>
<dbReference type="SUPFAM" id="SSF46785">
    <property type="entry name" value="Winged helix' DNA-binding domain"/>
    <property type="match status" value="1"/>
</dbReference>
<accession>A0A8J6TJ61</accession>
<name>A0A8J6TJ61_9BACT</name>
<protein>
    <submittedName>
        <fullName evidence="2">Putative DNA binding domain-containing protein</fullName>
    </submittedName>
</protein>
<dbReference type="CDD" id="cd00090">
    <property type="entry name" value="HTH_ARSR"/>
    <property type="match status" value="1"/>
</dbReference>
<feature type="domain" description="Schlafen AlbA-2" evidence="1">
    <location>
        <begin position="14"/>
        <end position="129"/>
    </location>
</feature>